<proteinExistence type="predicted"/>
<dbReference type="Proteomes" id="UP000470384">
    <property type="component" value="Unassembled WGS sequence"/>
</dbReference>
<dbReference type="PANTHER" id="PTHR42663:SF6">
    <property type="entry name" value="HYDROLASE C777.06C-RELATED"/>
    <property type="match status" value="1"/>
</dbReference>
<evidence type="ECO:0000259" key="1">
    <source>
        <dbReference type="Pfam" id="PF12706"/>
    </source>
</evidence>
<dbReference type="AlphaFoldDB" id="A0A845QC70"/>
<evidence type="ECO:0000313" key="2">
    <source>
        <dbReference type="EMBL" id="NBG96054.1"/>
    </source>
</evidence>
<name>A0A845QC70_9HYPH</name>
<dbReference type="Gene3D" id="3.60.15.10">
    <property type="entry name" value="Ribonuclease Z/Hydroxyacylglutathione hydrolase-like"/>
    <property type="match status" value="1"/>
</dbReference>
<dbReference type="CDD" id="cd16279">
    <property type="entry name" value="metallo-hydrolase-like_MBL-fold"/>
    <property type="match status" value="1"/>
</dbReference>
<reference evidence="2 3" key="1">
    <citation type="journal article" date="2016" name="Int. J. Syst. Evol. Microbiol.">
        <title>Pyruvatibacter mobilis gen. nov., sp. nov., a marine bacterium from the culture broth of Picochlorum sp. 122.</title>
        <authorList>
            <person name="Wang G."/>
            <person name="Tang M."/>
            <person name="Wu H."/>
            <person name="Dai S."/>
            <person name="Li T."/>
            <person name="Chen C."/>
            <person name="He H."/>
            <person name="Fan J."/>
            <person name="Xiang W."/>
            <person name="Li X."/>
        </authorList>
    </citation>
    <scope>NUCLEOTIDE SEQUENCE [LARGE SCALE GENOMIC DNA]</scope>
    <source>
        <strain evidence="2 3">GYP-11</strain>
    </source>
</reference>
<dbReference type="GO" id="GO:0016787">
    <property type="term" value="F:hydrolase activity"/>
    <property type="evidence" value="ECO:0007669"/>
    <property type="project" value="UniProtKB-KW"/>
</dbReference>
<dbReference type="SUPFAM" id="SSF56281">
    <property type="entry name" value="Metallo-hydrolase/oxidoreductase"/>
    <property type="match status" value="1"/>
</dbReference>
<sequence length="270" mass="29702">MSGFLEVTILGCGSSGGVPRIGNVWGDCDPDEPKNRRRRCSILVRKSEAKGGPTTDVLIDTSPDMAEQLNRANQGRLDAVLYTHAHADQAHGIDDLRMVAMNMRARVDVYMDETTASWLKTRFDYCFRTPDGSSYPPILNAHEMEAHSPVTIDGPGGAVTFEPLLLEHGDIPSLGFRMGSVAYSPDVIGVPERARQSLRGIDCWIVDALRRAPHPSHANLDLALEWLGEMKPKLGVLTNLHVDLDYRTLLGELPEGIVPAYDGMVLEYPL</sequence>
<feature type="domain" description="Metallo-beta-lactamase" evidence="1">
    <location>
        <begin position="56"/>
        <end position="238"/>
    </location>
</feature>
<comment type="caution">
    <text evidence="2">The sequence shown here is derived from an EMBL/GenBank/DDBJ whole genome shotgun (WGS) entry which is preliminary data.</text>
</comment>
<evidence type="ECO:0000313" key="3">
    <source>
        <dbReference type="Proteomes" id="UP000470384"/>
    </source>
</evidence>
<dbReference type="RefSeq" id="WP_160587979.1">
    <property type="nucleotide sequence ID" value="NZ_BMHN01000001.1"/>
</dbReference>
<protein>
    <submittedName>
        <fullName evidence="2">MBL fold metallo-hydrolase</fullName>
    </submittedName>
</protein>
<dbReference type="Pfam" id="PF12706">
    <property type="entry name" value="Lactamase_B_2"/>
    <property type="match status" value="1"/>
</dbReference>
<organism evidence="2 3">
    <name type="scientific">Pyruvatibacter mobilis</name>
    <dbReference type="NCBI Taxonomy" id="1712261"/>
    <lineage>
        <taxon>Bacteria</taxon>
        <taxon>Pseudomonadati</taxon>
        <taxon>Pseudomonadota</taxon>
        <taxon>Alphaproteobacteria</taxon>
        <taxon>Hyphomicrobiales</taxon>
        <taxon>Parvibaculaceae</taxon>
        <taxon>Pyruvatibacter</taxon>
    </lineage>
</organism>
<dbReference type="EMBL" id="WXYQ01000006">
    <property type="protein sequence ID" value="NBG96054.1"/>
    <property type="molecule type" value="Genomic_DNA"/>
</dbReference>
<dbReference type="OrthoDB" id="9781189at2"/>
<dbReference type="InterPro" id="IPR001279">
    <property type="entry name" value="Metallo-B-lactamas"/>
</dbReference>
<dbReference type="PANTHER" id="PTHR42663">
    <property type="entry name" value="HYDROLASE C777.06C-RELATED-RELATED"/>
    <property type="match status" value="1"/>
</dbReference>
<accession>A0A845QC70</accession>
<gene>
    <name evidence="2" type="ORF">GTQ45_09955</name>
</gene>
<dbReference type="GeneID" id="300654764"/>
<keyword evidence="2" id="KW-0378">Hydrolase</keyword>
<dbReference type="InterPro" id="IPR036866">
    <property type="entry name" value="RibonucZ/Hydroxyglut_hydro"/>
</dbReference>
<keyword evidence="3" id="KW-1185">Reference proteome</keyword>